<evidence type="ECO:0000313" key="4">
    <source>
        <dbReference type="Proteomes" id="UP000317716"/>
    </source>
</evidence>
<name>A0A538SY07_UNCEI</name>
<keyword evidence="1" id="KW-0472">Membrane</keyword>
<dbReference type="AlphaFoldDB" id="A0A538SY07"/>
<feature type="transmembrane region" description="Helical" evidence="1">
    <location>
        <begin position="27"/>
        <end position="48"/>
    </location>
</feature>
<dbReference type="Pfam" id="PF07811">
    <property type="entry name" value="TadE"/>
    <property type="match status" value="1"/>
</dbReference>
<dbReference type="EMBL" id="VBOS01000181">
    <property type="protein sequence ID" value="TMQ56273.1"/>
    <property type="molecule type" value="Genomic_DNA"/>
</dbReference>
<evidence type="ECO:0000256" key="1">
    <source>
        <dbReference type="SAM" id="Phobius"/>
    </source>
</evidence>
<dbReference type="Proteomes" id="UP000317716">
    <property type="component" value="Unassembled WGS sequence"/>
</dbReference>
<evidence type="ECO:0000259" key="2">
    <source>
        <dbReference type="Pfam" id="PF07811"/>
    </source>
</evidence>
<keyword evidence="1" id="KW-0812">Transmembrane</keyword>
<reference evidence="3 4" key="1">
    <citation type="journal article" date="2019" name="Nat. Microbiol.">
        <title>Mediterranean grassland soil C-N compound turnover is dependent on rainfall and depth, and is mediated by genomically divergent microorganisms.</title>
        <authorList>
            <person name="Diamond S."/>
            <person name="Andeer P.F."/>
            <person name="Li Z."/>
            <person name="Crits-Christoph A."/>
            <person name="Burstein D."/>
            <person name="Anantharaman K."/>
            <person name="Lane K.R."/>
            <person name="Thomas B.C."/>
            <person name="Pan C."/>
            <person name="Northen T.R."/>
            <person name="Banfield J.F."/>
        </authorList>
    </citation>
    <scope>NUCLEOTIDE SEQUENCE [LARGE SCALE GENOMIC DNA]</scope>
    <source>
        <strain evidence="3">WS_2</strain>
    </source>
</reference>
<sequence>MDSGMSADNPTRMADGRRYSEIRRERGTALIEFALVFPMLLVLTLTVVDVSRAFFVKNLAYQAAREGVRSLVVGTSADSALVRQRVMQVTGAAKVTLKSLTITGPDANKLQSVSVGVEFHWLFRGLFSWLGAVFNDPATLTGVAWMRKEG</sequence>
<proteinExistence type="predicted"/>
<evidence type="ECO:0000313" key="3">
    <source>
        <dbReference type="EMBL" id="TMQ56273.1"/>
    </source>
</evidence>
<dbReference type="InterPro" id="IPR012495">
    <property type="entry name" value="TadE-like_dom"/>
</dbReference>
<feature type="domain" description="TadE-like" evidence="2">
    <location>
        <begin position="27"/>
        <end position="69"/>
    </location>
</feature>
<accession>A0A538SY07</accession>
<protein>
    <submittedName>
        <fullName evidence="3">Pilus assembly protein</fullName>
    </submittedName>
</protein>
<organism evidence="3 4">
    <name type="scientific">Eiseniibacteriota bacterium</name>
    <dbReference type="NCBI Taxonomy" id="2212470"/>
    <lineage>
        <taxon>Bacteria</taxon>
        <taxon>Candidatus Eiseniibacteriota</taxon>
    </lineage>
</organism>
<keyword evidence="1" id="KW-1133">Transmembrane helix</keyword>
<gene>
    <name evidence="3" type="ORF">E6K72_05470</name>
</gene>
<comment type="caution">
    <text evidence="3">The sequence shown here is derived from an EMBL/GenBank/DDBJ whole genome shotgun (WGS) entry which is preliminary data.</text>
</comment>